<dbReference type="Proteomes" id="UP000737018">
    <property type="component" value="Unassembled WGS sequence"/>
</dbReference>
<proteinExistence type="predicted"/>
<protein>
    <submittedName>
        <fullName evidence="1">Uncharacterized protein</fullName>
    </submittedName>
</protein>
<keyword evidence="2" id="KW-1185">Reference proteome</keyword>
<accession>A0A8J4QMX1</accession>
<gene>
    <name evidence="1" type="ORF">CMV_019545</name>
</gene>
<organism evidence="1 2">
    <name type="scientific">Castanea mollissima</name>
    <name type="common">Chinese chestnut</name>
    <dbReference type="NCBI Taxonomy" id="60419"/>
    <lineage>
        <taxon>Eukaryota</taxon>
        <taxon>Viridiplantae</taxon>
        <taxon>Streptophyta</taxon>
        <taxon>Embryophyta</taxon>
        <taxon>Tracheophyta</taxon>
        <taxon>Spermatophyta</taxon>
        <taxon>Magnoliopsida</taxon>
        <taxon>eudicotyledons</taxon>
        <taxon>Gunneridae</taxon>
        <taxon>Pentapetalae</taxon>
        <taxon>rosids</taxon>
        <taxon>fabids</taxon>
        <taxon>Fagales</taxon>
        <taxon>Fagaceae</taxon>
        <taxon>Castanea</taxon>
    </lineage>
</organism>
<name>A0A8J4QMX1_9ROSI</name>
<evidence type="ECO:0000313" key="1">
    <source>
        <dbReference type="EMBL" id="KAF3955206.1"/>
    </source>
</evidence>
<dbReference type="OrthoDB" id="75710at2759"/>
<comment type="caution">
    <text evidence="1">The sequence shown here is derived from an EMBL/GenBank/DDBJ whole genome shotgun (WGS) entry which is preliminary data.</text>
</comment>
<evidence type="ECO:0000313" key="2">
    <source>
        <dbReference type="Proteomes" id="UP000737018"/>
    </source>
</evidence>
<dbReference type="AlphaFoldDB" id="A0A8J4QMX1"/>
<dbReference type="EMBL" id="JRKL02003452">
    <property type="protein sequence ID" value="KAF3955206.1"/>
    <property type="molecule type" value="Genomic_DNA"/>
</dbReference>
<reference evidence="1" key="1">
    <citation type="submission" date="2020-03" db="EMBL/GenBank/DDBJ databases">
        <title>Castanea mollissima Vanexum genome sequencing.</title>
        <authorList>
            <person name="Staton M."/>
        </authorList>
    </citation>
    <scope>NUCLEOTIDE SEQUENCE</scope>
    <source>
        <tissue evidence="1">Leaf</tissue>
    </source>
</reference>
<sequence>MSKESEKRKERKEKERAFLENGSMLLEKLIATCNGRCIPIRNFSIEELMRANNNYDNCQSLGWYKGSLEWRIIFIRFFSGREVWTGFVIHDLVISTRMSAHNNVL</sequence>